<dbReference type="SUPFAM" id="SSF110997">
    <property type="entry name" value="Sporulation related repeat"/>
    <property type="match status" value="1"/>
</dbReference>
<feature type="domain" description="SPOR" evidence="2">
    <location>
        <begin position="118"/>
        <end position="192"/>
    </location>
</feature>
<dbReference type="AlphaFoldDB" id="A0A2H0XZD6"/>
<proteinExistence type="predicted"/>
<dbReference type="EMBL" id="PEYM01000055">
    <property type="protein sequence ID" value="PIS30450.1"/>
    <property type="molecule type" value="Genomic_DNA"/>
</dbReference>
<dbReference type="InterPro" id="IPR007730">
    <property type="entry name" value="SPOR-like_dom"/>
</dbReference>
<keyword evidence="1" id="KW-0812">Transmembrane</keyword>
<comment type="caution">
    <text evidence="3">The sequence shown here is derived from an EMBL/GenBank/DDBJ whole genome shotgun (WGS) entry which is preliminary data.</text>
</comment>
<dbReference type="GO" id="GO:0042834">
    <property type="term" value="F:peptidoglycan binding"/>
    <property type="evidence" value="ECO:0007669"/>
    <property type="project" value="InterPro"/>
</dbReference>
<reference evidence="3 4" key="1">
    <citation type="submission" date="2017-09" db="EMBL/GenBank/DDBJ databases">
        <title>Depth-based differentiation of microbial function through sediment-hosted aquifers and enrichment of novel symbionts in the deep terrestrial subsurface.</title>
        <authorList>
            <person name="Probst A.J."/>
            <person name="Ladd B."/>
            <person name="Jarett J.K."/>
            <person name="Geller-Mcgrath D.E."/>
            <person name="Sieber C.M."/>
            <person name="Emerson J.B."/>
            <person name="Anantharaman K."/>
            <person name="Thomas B.C."/>
            <person name="Malmstrom R."/>
            <person name="Stieglmeier M."/>
            <person name="Klingl A."/>
            <person name="Woyke T."/>
            <person name="Ryan C.M."/>
            <person name="Banfield J.F."/>
        </authorList>
    </citation>
    <scope>NUCLEOTIDE SEQUENCE [LARGE SCALE GENOMIC DNA]</scope>
    <source>
        <strain evidence="3">CG08_land_8_20_14_0_20_45_16</strain>
    </source>
</reference>
<sequence length="192" mass="21368">MEAEDQEKQNQPAEFNIIKESAPRVPLEFLKRFLGILLLLSIIVGSFWLSFQFGKNLLVPSKSKPATGVEVVIPEVPDNIATLQKEMSHKQSGTRLAKKTTPGRAASYHKQRAKPALSFEKKLYKVQVGVFSVKANAKQQLAKLQTKGFEAFLNKVAAGWRVQAGAYTTKKYALLQQKKLTANGFASTLIYE</sequence>
<evidence type="ECO:0000256" key="1">
    <source>
        <dbReference type="SAM" id="Phobius"/>
    </source>
</evidence>
<keyword evidence="1" id="KW-0472">Membrane</keyword>
<name>A0A2H0XZD6_UNCSA</name>
<keyword evidence="1" id="KW-1133">Transmembrane helix</keyword>
<accession>A0A2H0XZD6</accession>
<dbReference type="Gene3D" id="3.30.70.1070">
    <property type="entry name" value="Sporulation related repeat"/>
    <property type="match status" value="1"/>
</dbReference>
<feature type="transmembrane region" description="Helical" evidence="1">
    <location>
        <begin position="33"/>
        <end position="54"/>
    </location>
</feature>
<evidence type="ECO:0000313" key="4">
    <source>
        <dbReference type="Proteomes" id="UP000231343"/>
    </source>
</evidence>
<organism evidence="3 4">
    <name type="scientific">Candidatus Saganbacteria bacterium CG08_land_8_20_14_0_20_45_16</name>
    <dbReference type="NCBI Taxonomy" id="2014293"/>
    <lineage>
        <taxon>Bacteria</taxon>
        <taxon>Bacillati</taxon>
        <taxon>Saganbacteria</taxon>
    </lineage>
</organism>
<evidence type="ECO:0000259" key="2">
    <source>
        <dbReference type="PROSITE" id="PS51724"/>
    </source>
</evidence>
<dbReference type="Pfam" id="PF05036">
    <property type="entry name" value="SPOR"/>
    <property type="match status" value="1"/>
</dbReference>
<evidence type="ECO:0000313" key="3">
    <source>
        <dbReference type="EMBL" id="PIS30450.1"/>
    </source>
</evidence>
<protein>
    <recommendedName>
        <fullName evidence="2">SPOR domain-containing protein</fullName>
    </recommendedName>
</protein>
<dbReference type="Proteomes" id="UP000231343">
    <property type="component" value="Unassembled WGS sequence"/>
</dbReference>
<dbReference type="PROSITE" id="PS51724">
    <property type="entry name" value="SPOR"/>
    <property type="match status" value="1"/>
</dbReference>
<gene>
    <name evidence="3" type="ORF">COT42_03100</name>
</gene>
<dbReference type="InterPro" id="IPR036680">
    <property type="entry name" value="SPOR-like_sf"/>
</dbReference>